<name>A0A2V3IT27_9FLOR</name>
<feature type="domain" description="RRM" evidence="4">
    <location>
        <begin position="361"/>
        <end position="432"/>
    </location>
</feature>
<dbReference type="EMBL" id="NBIV01000065">
    <property type="protein sequence ID" value="PXF45271.1"/>
    <property type="molecule type" value="Genomic_DNA"/>
</dbReference>
<dbReference type="InterPro" id="IPR000504">
    <property type="entry name" value="RRM_dom"/>
</dbReference>
<gene>
    <name evidence="5" type="ORF">BWQ96_04970</name>
</gene>
<accession>A0A2V3IT27</accession>
<evidence type="ECO:0000256" key="1">
    <source>
        <dbReference type="ARBA" id="ARBA00022884"/>
    </source>
</evidence>
<dbReference type="PANTHER" id="PTHR14398:SF0">
    <property type="entry name" value="ZINC FINGER PROTEIN SWM"/>
    <property type="match status" value="1"/>
</dbReference>
<dbReference type="InterPro" id="IPR035979">
    <property type="entry name" value="RBD_domain_sf"/>
</dbReference>
<evidence type="ECO:0000313" key="6">
    <source>
        <dbReference type="Proteomes" id="UP000247409"/>
    </source>
</evidence>
<reference evidence="5 6" key="1">
    <citation type="journal article" date="2018" name="Mol. Biol. Evol.">
        <title>Analysis of the draft genome of the red seaweed Gracilariopsis chorda provides insights into genome size evolution in Rhodophyta.</title>
        <authorList>
            <person name="Lee J."/>
            <person name="Yang E.C."/>
            <person name="Graf L."/>
            <person name="Yang J.H."/>
            <person name="Qiu H."/>
            <person name="Zel Zion U."/>
            <person name="Chan C.X."/>
            <person name="Stephens T.G."/>
            <person name="Weber A.P.M."/>
            <person name="Boo G.H."/>
            <person name="Boo S.M."/>
            <person name="Kim K.M."/>
            <person name="Shin Y."/>
            <person name="Jung M."/>
            <person name="Lee S.J."/>
            <person name="Yim H.S."/>
            <person name="Lee J.H."/>
            <person name="Bhattacharya D."/>
            <person name="Yoon H.S."/>
        </authorList>
    </citation>
    <scope>NUCLEOTIDE SEQUENCE [LARGE SCALE GENOMIC DNA]</scope>
    <source>
        <strain evidence="5 6">SKKU-2015</strain>
        <tissue evidence="5">Whole body</tissue>
    </source>
</reference>
<keyword evidence="1 2" id="KW-0694">RNA-binding</keyword>
<feature type="compositionally biased region" description="Basic and acidic residues" evidence="3">
    <location>
        <begin position="486"/>
        <end position="505"/>
    </location>
</feature>
<dbReference type="SUPFAM" id="SSF54928">
    <property type="entry name" value="RNA-binding domain, RBD"/>
    <property type="match status" value="1"/>
</dbReference>
<keyword evidence="6" id="KW-1185">Reference proteome</keyword>
<dbReference type="PROSITE" id="PS50102">
    <property type="entry name" value="RRM"/>
    <property type="match status" value="1"/>
</dbReference>
<dbReference type="InterPro" id="IPR045137">
    <property type="entry name" value="RBM26/27"/>
</dbReference>
<comment type="caution">
    <text evidence="5">The sequence shown here is derived from an EMBL/GenBank/DDBJ whole genome shotgun (WGS) entry which is preliminary data.</text>
</comment>
<dbReference type="GO" id="GO:0005634">
    <property type="term" value="C:nucleus"/>
    <property type="evidence" value="ECO:0007669"/>
    <property type="project" value="TreeGrafter"/>
</dbReference>
<dbReference type="PANTHER" id="PTHR14398">
    <property type="entry name" value="RNA RECOGNITION RRM/RNP DOMAIN"/>
    <property type="match status" value="1"/>
</dbReference>
<feature type="region of interest" description="Disordered" evidence="3">
    <location>
        <begin position="581"/>
        <end position="600"/>
    </location>
</feature>
<feature type="compositionally biased region" description="Basic and acidic residues" evidence="3">
    <location>
        <begin position="160"/>
        <end position="198"/>
    </location>
</feature>
<feature type="region of interest" description="Disordered" evidence="3">
    <location>
        <begin position="451"/>
        <end position="505"/>
    </location>
</feature>
<dbReference type="InterPro" id="IPR012677">
    <property type="entry name" value="Nucleotide-bd_a/b_plait_sf"/>
</dbReference>
<dbReference type="AlphaFoldDB" id="A0A2V3IT27"/>
<feature type="compositionally biased region" description="Basic and acidic residues" evidence="3">
    <location>
        <begin position="212"/>
        <end position="276"/>
    </location>
</feature>
<protein>
    <submittedName>
        <fullName evidence="5">Zinc finger CCCH domain-containing protein 41</fullName>
    </submittedName>
</protein>
<feature type="compositionally biased region" description="Basic and acidic residues" evidence="3">
    <location>
        <begin position="113"/>
        <end position="151"/>
    </location>
</feature>
<dbReference type="Gene3D" id="3.30.70.330">
    <property type="match status" value="1"/>
</dbReference>
<dbReference type="OrthoDB" id="443401at2759"/>
<proteinExistence type="predicted"/>
<feature type="region of interest" description="Disordered" evidence="3">
    <location>
        <begin position="76"/>
        <end position="296"/>
    </location>
</feature>
<evidence type="ECO:0000259" key="4">
    <source>
        <dbReference type="PROSITE" id="PS50102"/>
    </source>
</evidence>
<evidence type="ECO:0000256" key="2">
    <source>
        <dbReference type="PROSITE-ProRule" id="PRU00176"/>
    </source>
</evidence>
<evidence type="ECO:0000313" key="5">
    <source>
        <dbReference type="EMBL" id="PXF45271.1"/>
    </source>
</evidence>
<evidence type="ECO:0000256" key="3">
    <source>
        <dbReference type="SAM" id="MobiDB-lite"/>
    </source>
</evidence>
<sequence length="730" mass="82632">MAASARAWSVAKLRELNFEGDAEALGQYIDAVIENNRDAENGDPDLLRSQVTRDLQDFLAESAAGSFVDALMRHLSPNSTSVKPPQTAAEPKPEPSRPSHVDEKLRQPLSSSEPRRRSPRRDRAEKQRLDNDSRDRSDPAHRRVDRVDRRPNRQTVMQRLGDRVEDLREHKRQRTWDPKSPREPRESRQPNRLVRERQPVQGPRPNRLNSGDIRDRLGSRNPKRPREDPNDNRDRRDLDERDSKHRRQTDSARRRSDNYDRQRLPDDRPRRDDRPGHITPPRYDQNGKAPPPWPPGIVAQMGLMPPPFPPPHGILPPVPPLIPGMGTRGRGGFRSRESGRAAMSHTAGNNPSAANSKYRHFILVAKAIPEDKMMIGPIYAFFQRFGMLKDVVRFPPDKAFILFDRRDSAQHALSSVDAVMGNRHIKLSWARDSDFAEAGLRLTDEGTLVEDEHPKKPANQHHHHNHHPHASAAAARTDPRPTPSEQKLRAESGEKKVRQVAEEKERKIKEAEEDLKRKKEQIAELRRQQDERIAELTARKQQLLARQHEIFAKISSANDEEKLRMKNELVAVQEETIQVQQQLKPKPVAAPKPDTAKRFTHSPSAYRVDNRPKQVLVRGAKNDVLADGAASAFHDTERAESFGKNEWLLTFLSRRAAESAIRAQKVLKRTFGTDATAVIISPAMLEAAQSTASVADTDATKNVSPPAVVKADMKMMEVSDKAQNASAVAK</sequence>
<organism evidence="5 6">
    <name type="scientific">Gracilariopsis chorda</name>
    <dbReference type="NCBI Taxonomy" id="448386"/>
    <lineage>
        <taxon>Eukaryota</taxon>
        <taxon>Rhodophyta</taxon>
        <taxon>Florideophyceae</taxon>
        <taxon>Rhodymeniophycidae</taxon>
        <taxon>Gracilariales</taxon>
        <taxon>Gracilariaceae</taxon>
        <taxon>Gracilariopsis</taxon>
    </lineage>
</organism>
<dbReference type="Proteomes" id="UP000247409">
    <property type="component" value="Unassembled WGS sequence"/>
</dbReference>
<feature type="compositionally biased region" description="Basic and acidic residues" evidence="3">
    <location>
        <begin position="91"/>
        <end position="106"/>
    </location>
</feature>
<dbReference type="GO" id="GO:0003723">
    <property type="term" value="F:RNA binding"/>
    <property type="evidence" value="ECO:0007669"/>
    <property type="project" value="UniProtKB-UniRule"/>
</dbReference>
<feature type="compositionally biased region" description="Basic residues" evidence="3">
    <location>
        <begin position="456"/>
        <end position="469"/>
    </location>
</feature>